<evidence type="ECO:0000256" key="1">
    <source>
        <dbReference type="ARBA" id="ARBA00022741"/>
    </source>
</evidence>
<dbReference type="InterPro" id="IPR016478">
    <property type="entry name" value="GTPase_MTG1"/>
</dbReference>
<evidence type="ECO:0000256" key="2">
    <source>
        <dbReference type="ARBA" id="ARBA00023134"/>
    </source>
</evidence>
<dbReference type="Gene3D" id="1.10.1580.10">
    <property type="match status" value="1"/>
</dbReference>
<dbReference type="GeneID" id="42801211"/>
<evidence type="ECO:0000256" key="3">
    <source>
        <dbReference type="PIRNR" id="PIRNR006230"/>
    </source>
</evidence>
<dbReference type="PIRSF" id="PIRSF006230">
    <property type="entry name" value="MG442"/>
    <property type="match status" value="1"/>
</dbReference>
<accession>A0A650CGZ4</accession>
<dbReference type="InterPro" id="IPR050755">
    <property type="entry name" value="TRAFAC_YlqF/YawG_RiboMat"/>
</dbReference>
<dbReference type="PANTHER" id="PTHR11089">
    <property type="entry name" value="GTP-BINDING PROTEIN-RELATED"/>
    <property type="match status" value="1"/>
</dbReference>
<comment type="similarity">
    <text evidence="3">Belongs to the TRAFAC class YlqF/YawG GTPase family. MTG1 subfamily.</text>
</comment>
<dbReference type="Pfam" id="PF03193">
    <property type="entry name" value="RsgA_GTPase"/>
    <property type="match status" value="1"/>
</dbReference>
<dbReference type="InterPro" id="IPR023179">
    <property type="entry name" value="GTP-bd_ortho_bundle_sf"/>
</dbReference>
<dbReference type="InterPro" id="IPR030378">
    <property type="entry name" value="G_CP_dom"/>
</dbReference>
<dbReference type="InterPro" id="IPR027417">
    <property type="entry name" value="P-loop_NTPase"/>
</dbReference>
<dbReference type="SUPFAM" id="SSF52540">
    <property type="entry name" value="P-loop containing nucleoside triphosphate hydrolases"/>
    <property type="match status" value="1"/>
</dbReference>
<dbReference type="EMBL" id="CP045484">
    <property type="protein sequence ID" value="QGR17161.1"/>
    <property type="molecule type" value="Genomic_DNA"/>
</dbReference>
<dbReference type="Proteomes" id="UP000582213">
    <property type="component" value="Unassembled WGS sequence"/>
</dbReference>
<name>A0A650CGZ4_SULOH</name>
<keyword evidence="1 3" id="KW-0547">Nucleotide-binding</keyword>
<dbReference type="InterPro" id="IPR010914">
    <property type="entry name" value="RsgA_GTPase_dom"/>
</dbReference>
<dbReference type="GO" id="GO:0003924">
    <property type="term" value="F:GTPase activity"/>
    <property type="evidence" value="ECO:0007669"/>
    <property type="project" value="InterPro"/>
</dbReference>
<protein>
    <submittedName>
        <fullName evidence="6">GTPase RsgA</fullName>
    </submittedName>
</protein>
<evidence type="ECO:0000313" key="6">
    <source>
        <dbReference type="EMBL" id="QGR17161.1"/>
    </source>
</evidence>
<evidence type="ECO:0000313" key="7">
    <source>
        <dbReference type="Proteomes" id="UP000427373"/>
    </source>
</evidence>
<reference evidence="5 8" key="2">
    <citation type="submission" date="2020-08" db="EMBL/GenBank/DDBJ databases">
        <title>Genomic Encyclopedia of Type Strains, Phase IV (KMG-IV): sequencing the most valuable type-strain genomes for metagenomic binning, comparative biology and taxonomic classification.</title>
        <authorList>
            <person name="Goeker M."/>
        </authorList>
    </citation>
    <scope>NUCLEOTIDE SEQUENCE [LARGE SCALE GENOMIC DNA]</scope>
    <source>
        <strain evidence="5 8">DSM 12421</strain>
    </source>
</reference>
<feature type="domain" description="CP-type G" evidence="4">
    <location>
        <begin position="3"/>
        <end position="159"/>
    </location>
</feature>
<keyword evidence="2 3" id="KW-0342">GTP-binding</keyword>
<proteinExistence type="inferred from homology"/>
<evidence type="ECO:0000313" key="8">
    <source>
        <dbReference type="Proteomes" id="UP000582213"/>
    </source>
</evidence>
<dbReference type="PANTHER" id="PTHR11089:SF30">
    <property type="entry name" value="GUANINE NUCLEOTIDE-BINDING PROTEIN-LIKE 3 HOMOLOG"/>
    <property type="match status" value="1"/>
</dbReference>
<gene>
    <name evidence="6" type="primary">rsgA</name>
    <name evidence="6" type="ORF">D1869_08150</name>
    <name evidence="5" type="ORF">HNQ62_000101</name>
</gene>
<dbReference type="OrthoDB" id="372125at2157"/>
<reference evidence="6 7" key="1">
    <citation type="submission" date="2019-10" db="EMBL/GenBank/DDBJ databases">
        <title>Genome Sequences from Six Type Strain Members of the Archaeal Family Sulfolobaceae: Acidianus ambivalens, Acidianus infernus, Metallosphaera prunae, Stygiolobus azoricus, Sulfolobus metallicus, and Sulfurisphaera ohwakuensis.</title>
        <authorList>
            <person name="Counts J.A."/>
            <person name="Kelly R.M."/>
        </authorList>
    </citation>
    <scope>NUCLEOTIDE SEQUENCE [LARGE SCALE GENOMIC DNA]</scope>
    <source>
        <strain evidence="6 7">TA-1</strain>
    </source>
</reference>
<dbReference type="KEGG" id="soh:D1869_08150"/>
<dbReference type="AlphaFoldDB" id="A0A650CGZ4"/>
<dbReference type="GO" id="GO:0005525">
    <property type="term" value="F:GTP binding"/>
    <property type="evidence" value="ECO:0007669"/>
    <property type="project" value="UniProtKB-KW"/>
</dbReference>
<evidence type="ECO:0000259" key="4">
    <source>
        <dbReference type="PROSITE" id="PS51721"/>
    </source>
</evidence>
<dbReference type="PROSITE" id="PS51721">
    <property type="entry name" value="G_CP"/>
    <property type="match status" value="1"/>
</dbReference>
<dbReference type="RefSeq" id="WP_156014659.1">
    <property type="nucleotide sequence ID" value="NZ_CP045484.1"/>
</dbReference>
<dbReference type="Gene3D" id="3.40.50.300">
    <property type="entry name" value="P-loop containing nucleotide triphosphate hydrolases"/>
    <property type="match status" value="1"/>
</dbReference>
<dbReference type="Proteomes" id="UP000427373">
    <property type="component" value="Chromosome"/>
</dbReference>
<dbReference type="CDD" id="cd01859">
    <property type="entry name" value="MJ1464"/>
    <property type="match status" value="1"/>
</dbReference>
<evidence type="ECO:0000313" key="5">
    <source>
        <dbReference type="EMBL" id="MBB5252383.1"/>
    </source>
</evidence>
<keyword evidence="7" id="KW-1185">Reference proteome</keyword>
<sequence length="265" mass="30413">MIREVLRFINKSDLVIEVIDAREPDLTRSKKLEEYVLNREKKILIVLNKADLIPREILEGWKKIFENEGKNAIYISATMHLGTKILRDKIKELLRGKEGTVIFVGYPKTGKSSIINALKGKHSASTSKIPMAYGYTKTIQKFKIDSKIYAWDSPGIIPPDGNELEKVIRGISVEKLEDPVKAGEMLLLRIIKYNPNAIKETYNITFNSPYEFFEKLALKRGWLYKSTKEPNIEEAAKAFIRDYHKGKIIYYVPPLSMNDDKDSSV</sequence>
<dbReference type="EMBL" id="JACHFY010000001">
    <property type="protein sequence ID" value="MBB5252383.1"/>
    <property type="molecule type" value="Genomic_DNA"/>
</dbReference>
<organism evidence="6 7">
    <name type="scientific">Sulfurisphaera ohwakuensis</name>
    <dbReference type="NCBI Taxonomy" id="69656"/>
    <lineage>
        <taxon>Archaea</taxon>
        <taxon>Thermoproteota</taxon>
        <taxon>Thermoprotei</taxon>
        <taxon>Sulfolobales</taxon>
        <taxon>Sulfolobaceae</taxon>
        <taxon>Sulfurisphaera</taxon>
    </lineage>
</organism>